<comment type="caution">
    <text evidence="2">The sequence shown here is derived from an EMBL/GenBank/DDBJ whole genome shotgun (WGS) entry which is preliminary data.</text>
</comment>
<keyword evidence="1" id="KW-0560">Oxidoreductase</keyword>
<dbReference type="OrthoDB" id="542013at2759"/>
<dbReference type="PANTHER" id="PTHR43157">
    <property type="entry name" value="PHOSPHATIDYLINOSITOL-GLYCAN BIOSYNTHESIS CLASS F PROTEIN-RELATED"/>
    <property type="match status" value="1"/>
</dbReference>
<reference evidence="2" key="1">
    <citation type="submission" date="2020-01" db="EMBL/GenBank/DDBJ databases">
        <title>Identification and distribution of gene clusters putatively required for synthesis of sphingolipid metabolism inhibitors in phylogenetically diverse species of the filamentous fungus Fusarium.</title>
        <authorList>
            <person name="Kim H.-S."/>
            <person name="Busman M."/>
            <person name="Brown D.W."/>
            <person name="Divon H."/>
            <person name="Uhlig S."/>
            <person name="Proctor R.H."/>
        </authorList>
    </citation>
    <scope>NUCLEOTIDE SEQUENCE</scope>
    <source>
        <strain evidence="2">NRRL 53441</strain>
    </source>
</reference>
<evidence type="ECO:0000313" key="3">
    <source>
        <dbReference type="Proteomes" id="UP000605986"/>
    </source>
</evidence>
<name>A0A8H4NL09_9HYPO</name>
<dbReference type="SUPFAM" id="SSF51735">
    <property type="entry name" value="NAD(P)-binding Rossmann-fold domains"/>
    <property type="match status" value="1"/>
</dbReference>
<protein>
    <submittedName>
        <fullName evidence="2">Retinol dehydrogenase 12</fullName>
    </submittedName>
</protein>
<dbReference type="PANTHER" id="PTHR43157:SF35">
    <property type="entry name" value="DEHYDROGENASE_REDUCTASE FAMILY PROTEIN, PUTATIVE-RELATED"/>
    <property type="match status" value="1"/>
</dbReference>
<dbReference type="AlphaFoldDB" id="A0A8H4NL09"/>
<dbReference type="Gene3D" id="3.40.50.720">
    <property type="entry name" value="NAD(P)-binding Rossmann-like Domain"/>
    <property type="match status" value="1"/>
</dbReference>
<keyword evidence="3" id="KW-1185">Reference proteome</keyword>
<sequence length="224" mass="24933">MESSRSVCEFAKRCNTLERLDVVVVNAGCAEQTFQRADGNGREMMLQVNYLNTVLLATLMVSVLKEKKSNGVTSGRLTLVTSDMALWVKLNEPTGSLLDSFDTPENSDEVVSSDEVIIYTVNPCTAKGTGLMREATGLPKVIFNAACFLIGRNKVDAARHYLHSALALGKESHGSYGDWEIRPYPVVMYTDSGQKMAEQLWRETLEELKMKDITTTLGRAHWQF</sequence>
<evidence type="ECO:0000313" key="2">
    <source>
        <dbReference type="EMBL" id="KAF4421727.1"/>
    </source>
</evidence>
<dbReference type="GO" id="GO:0016491">
    <property type="term" value="F:oxidoreductase activity"/>
    <property type="evidence" value="ECO:0007669"/>
    <property type="project" value="UniProtKB-KW"/>
</dbReference>
<evidence type="ECO:0000256" key="1">
    <source>
        <dbReference type="ARBA" id="ARBA00023002"/>
    </source>
</evidence>
<proteinExistence type="predicted"/>
<accession>A0A8H4NL09</accession>
<dbReference type="EMBL" id="JAADJG010001198">
    <property type="protein sequence ID" value="KAF4421727.1"/>
    <property type="molecule type" value="Genomic_DNA"/>
</dbReference>
<dbReference type="Proteomes" id="UP000605986">
    <property type="component" value="Unassembled WGS sequence"/>
</dbReference>
<dbReference type="InterPro" id="IPR036291">
    <property type="entry name" value="NAD(P)-bd_dom_sf"/>
</dbReference>
<gene>
    <name evidence="2" type="ORF">F53441_14347</name>
</gene>
<organism evidence="2 3">
    <name type="scientific">Fusarium austroafricanum</name>
    <dbReference type="NCBI Taxonomy" id="2364996"/>
    <lineage>
        <taxon>Eukaryota</taxon>
        <taxon>Fungi</taxon>
        <taxon>Dikarya</taxon>
        <taxon>Ascomycota</taxon>
        <taxon>Pezizomycotina</taxon>
        <taxon>Sordariomycetes</taxon>
        <taxon>Hypocreomycetidae</taxon>
        <taxon>Hypocreales</taxon>
        <taxon>Nectriaceae</taxon>
        <taxon>Fusarium</taxon>
        <taxon>Fusarium concolor species complex</taxon>
    </lineage>
</organism>